<keyword evidence="4 8" id="KW-1133">Transmembrane helix</keyword>
<feature type="domain" description="Major facilitator superfamily (MFS) profile" evidence="9">
    <location>
        <begin position="84"/>
        <end position="532"/>
    </location>
</feature>
<dbReference type="PANTHER" id="PTHR23502">
    <property type="entry name" value="MAJOR FACILITATOR SUPERFAMILY"/>
    <property type="match status" value="1"/>
</dbReference>
<dbReference type="OrthoDB" id="440553at2759"/>
<dbReference type="PROSITE" id="PS50850">
    <property type="entry name" value="MFS"/>
    <property type="match status" value="1"/>
</dbReference>
<feature type="transmembrane region" description="Helical" evidence="8">
    <location>
        <begin position="238"/>
        <end position="259"/>
    </location>
</feature>
<accession>A0A0A8LBC8</accession>
<name>A0A0A8LBC8_9SACH</name>
<dbReference type="AlphaFoldDB" id="A0A0A8LBC8"/>
<keyword evidence="2" id="KW-0813">Transport</keyword>
<evidence type="ECO:0000313" key="11">
    <source>
        <dbReference type="Proteomes" id="UP000031516"/>
    </source>
</evidence>
<evidence type="ECO:0000256" key="5">
    <source>
        <dbReference type="ARBA" id="ARBA00023136"/>
    </source>
</evidence>
<protein>
    <submittedName>
        <fullName evidence="10">WGS project CCBQ000000000 data, contig 00015</fullName>
    </submittedName>
</protein>
<dbReference type="Gene3D" id="1.20.1250.20">
    <property type="entry name" value="MFS general substrate transporter like domains"/>
    <property type="match status" value="1"/>
</dbReference>
<dbReference type="GO" id="GO:0042908">
    <property type="term" value="P:xenobiotic transport"/>
    <property type="evidence" value="ECO:0007669"/>
    <property type="project" value="UniProtKB-ARBA"/>
</dbReference>
<proteinExistence type="inferred from homology"/>
<comment type="similarity">
    <text evidence="6">Belongs to the major facilitator superfamily. CAR1 family.</text>
</comment>
<evidence type="ECO:0000256" key="4">
    <source>
        <dbReference type="ARBA" id="ARBA00022989"/>
    </source>
</evidence>
<dbReference type="InterPro" id="IPR011701">
    <property type="entry name" value="MFS"/>
</dbReference>
<feature type="transmembrane region" description="Helical" evidence="8">
    <location>
        <begin position="82"/>
        <end position="103"/>
    </location>
</feature>
<feature type="transmembrane region" description="Helical" evidence="8">
    <location>
        <begin position="415"/>
        <end position="436"/>
    </location>
</feature>
<dbReference type="PROSITE" id="PS00216">
    <property type="entry name" value="SUGAR_TRANSPORT_1"/>
    <property type="match status" value="1"/>
</dbReference>
<feature type="region of interest" description="Disordered" evidence="7">
    <location>
        <begin position="40"/>
        <end position="68"/>
    </location>
</feature>
<dbReference type="Pfam" id="PF07690">
    <property type="entry name" value="MFS_1"/>
    <property type="match status" value="1"/>
</dbReference>
<feature type="transmembrane region" description="Helical" evidence="8">
    <location>
        <begin position="442"/>
        <end position="468"/>
    </location>
</feature>
<keyword evidence="11" id="KW-1185">Reference proteome</keyword>
<gene>
    <name evidence="10" type="ORF">KLDO_g3727</name>
</gene>
<dbReference type="InterPro" id="IPR036259">
    <property type="entry name" value="MFS_trans_sf"/>
</dbReference>
<feature type="transmembrane region" description="Helical" evidence="8">
    <location>
        <begin position="208"/>
        <end position="232"/>
    </location>
</feature>
<dbReference type="GO" id="GO:0140115">
    <property type="term" value="P:export across plasma membrane"/>
    <property type="evidence" value="ECO:0007669"/>
    <property type="project" value="UniProtKB-ARBA"/>
</dbReference>
<dbReference type="CDD" id="cd17323">
    <property type="entry name" value="MFS_Tpo1_MDR_like"/>
    <property type="match status" value="1"/>
</dbReference>
<keyword evidence="3 8" id="KW-0812">Transmembrane</keyword>
<dbReference type="PANTHER" id="PTHR23502:SF51">
    <property type="entry name" value="QUINIDINE RESISTANCE PROTEIN 1-RELATED"/>
    <property type="match status" value="1"/>
</dbReference>
<feature type="transmembrane region" description="Helical" evidence="8">
    <location>
        <begin position="183"/>
        <end position="201"/>
    </location>
</feature>
<feature type="transmembrane region" description="Helical" evidence="8">
    <location>
        <begin position="317"/>
        <end position="339"/>
    </location>
</feature>
<dbReference type="InterPro" id="IPR020846">
    <property type="entry name" value="MFS_dom"/>
</dbReference>
<dbReference type="EMBL" id="CCBQ010000045">
    <property type="protein sequence ID" value="CDO95490.1"/>
    <property type="molecule type" value="Genomic_DNA"/>
</dbReference>
<feature type="region of interest" description="Disordered" evidence="7">
    <location>
        <begin position="1"/>
        <end position="28"/>
    </location>
</feature>
<dbReference type="InterPro" id="IPR005829">
    <property type="entry name" value="Sugar_transporter_CS"/>
</dbReference>
<evidence type="ECO:0000313" key="10">
    <source>
        <dbReference type="EMBL" id="CDO95490.1"/>
    </source>
</evidence>
<evidence type="ECO:0000256" key="3">
    <source>
        <dbReference type="ARBA" id="ARBA00022692"/>
    </source>
</evidence>
<comment type="caution">
    <text evidence="10">The sequence shown here is derived from an EMBL/GenBank/DDBJ whole genome shotgun (WGS) entry which is preliminary data.</text>
</comment>
<feature type="transmembrane region" description="Helical" evidence="8">
    <location>
        <begin position="506"/>
        <end position="526"/>
    </location>
</feature>
<dbReference type="Proteomes" id="UP000031516">
    <property type="component" value="Unassembled WGS sequence"/>
</dbReference>
<feature type="transmembrane region" description="Helical" evidence="8">
    <location>
        <begin position="150"/>
        <end position="177"/>
    </location>
</feature>
<feature type="transmembrane region" description="Helical" evidence="8">
    <location>
        <begin position="359"/>
        <end position="382"/>
    </location>
</feature>
<feature type="transmembrane region" description="Helical" evidence="8">
    <location>
        <begin position="480"/>
        <end position="500"/>
    </location>
</feature>
<reference evidence="10 11" key="1">
    <citation type="submission" date="2014-03" db="EMBL/GenBank/DDBJ databases">
        <title>The genome of Kluyveromyces dobzhanskii.</title>
        <authorList>
            <person name="Nystedt B."/>
            <person name="Astrom S."/>
        </authorList>
    </citation>
    <scope>NUCLEOTIDE SEQUENCE [LARGE SCALE GENOMIC DNA]</scope>
    <source>
        <strain evidence="10 11">CBS 2104</strain>
    </source>
</reference>
<sequence length="542" mass="59533">MRRASIRGTERSDNNTESKIKNSSAESDVSVFRAVTRELRDDTDDNLGQEVYDEESYPGSSKHEKDSQEEVPYTLLTYSQKWIMVALLTSAGFWSSLGSPIYYPALKELEVEFNVNEELINITVVVYLLFQGIAPTISGGLADVYGRRPVILIGMLVYVCASVGLACAHSYGVIVFLRCLQSAGISPIIAINSGVAGDFTVKAERGTFVGAVSGFTLMGQAFGSLIGAALTAAFNWRAIFWFLVIGCGTCMLILSLVLIETKRTIVGNLSIPPKKWYNIAPILHLPSIRKQLKFDNPDYSSLDPSEVKFDVTSAMRILLLPEIVLSLLPAAFQFALWTLSLASLPAELGIAPYNYSLTLVGICYLPSGIGGLLGSFCTGKIIDVYYKRTHKRFLEKKEAGLIDKNARFNTFKARLISGAPQNVTAAIVFTLFGWALKEKWHISVVLITSFIGSFCAMSTLSTSSTLLVDLYPSKSSTATSCYNFVRCILSAIFMACFAKMKAAMNVGGTFTCISGMVFFGNFLILIPMKYGMKWRYERGNKT</sequence>
<feature type="compositionally biased region" description="Acidic residues" evidence="7">
    <location>
        <begin position="41"/>
        <end position="56"/>
    </location>
</feature>
<dbReference type="GO" id="GO:0022857">
    <property type="term" value="F:transmembrane transporter activity"/>
    <property type="evidence" value="ECO:0007669"/>
    <property type="project" value="InterPro"/>
</dbReference>
<evidence type="ECO:0000256" key="6">
    <source>
        <dbReference type="ARBA" id="ARBA00038347"/>
    </source>
</evidence>
<evidence type="ECO:0000256" key="2">
    <source>
        <dbReference type="ARBA" id="ARBA00022448"/>
    </source>
</evidence>
<evidence type="ECO:0000256" key="8">
    <source>
        <dbReference type="SAM" id="Phobius"/>
    </source>
</evidence>
<evidence type="ECO:0000259" key="9">
    <source>
        <dbReference type="PROSITE" id="PS50850"/>
    </source>
</evidence>
<organism evidence="10 11">
    <name type="scientific">Kluyveromyces dobzhanskii CBS 2104</name>
    <dbReference type="NCBI Taxonomy" id="1427455"/>
    <lineage>
        <taxon>Eukaryota</taxon>
        <taxon>Fungi</taxon>
        <taxon>Dikarya</taxon>
        <taxon>Ascomycota</taxon>
        <taxon>Saccharomycotina</taxon>
        <taxon>Saccharomycetes</taxon>
        <taxon>Saccharomycetales</taxon>
        <taxon>Saccharomycetaceae</taxon>
        <taxon>Kluyveromyces</taxon>
    </lineage>
</organism>
<keyword evidence="5 8" id="KW-0472">Membrane</keyword>
<feature type="compositionally biased region" description="Basic and acidic residues" evidence="7">
    <location>
        <begin position="8"/>
        <end position="20"/>
    </location>
</feature>
<dbReference type="SUPFAM" id="SSF103473">
    <property type="entry name" value="MFS general substrate transporter"/>
    <property type="match status" value="1"/>
</dbReference>
<feature type="transmembrane region" description="Helical" evidence="8">
    <location>
        <begin position="119"/>
        <end position="138"/>
    </location>
</feature>
<evidence type="ECO:0000256" key="1">
    <source>
        <dbReference type="ARBA" id="ARBA00004141"/>
    </source>
</evidence>
<evidence type="ECO:0000256" key="7">
    <source>
        <dbReference type="SAM" id="MobiDB-lite"/>
    </source>
</evidence>
<dbReference type="GO" id="GO:0005886">
    <property type="term" value="C:plasma membrane"/>
    <property type="evidence" value="ECO:0007669"/>
    <property type="project" value="UniProtKB-ARBA"/>
</dbReference>
<comment type="subcellular location">
    <subcellularLocation>
        <location evidence="1">Membrane</location>
        <topology evidence="1">Multi-pass membrane protein</topology>
    </subcellularLocation>
</comment>